<keyword evidence="2" id="KW-1185">Reference proteome</keyword>
<dbReference type="EMBL" id="JACXVP010000002">
    <property type="protein sequence ID" value="KAG5620201.1"/>
    <property type="molecule type" value="Genomic_DNA"/>
</dbReference>
<accession>A0A9J6A6P3</accession>
<evidence type="ECO:0000313" key="1">
    <source>
        <dbReference type="EMBL" id="KAG5620201.1"/>
    </source>
</evidence>
<organism evidence="1 2">
    <name type="scientific">Solanum commersonii</name>
    <name type="common">Commerson's wild potato</name>
    <name type="synonym">Commerson's nightshade</name>
    <dbReference type="NCBI Taxonomy" id="4109"/>
    <lineage>
        <taxon>Eukaryota</taxon>
        <taxon>Viridiplantae</taxon>
        <taxon>Streptophyta</taxon>
        <taxon>Embryophyta</taxon>
        <taxon>Tracheophyta</taxon>
        <taxon>Spermatophyta</taxon>
        <taxon>Magnoliopsida</taxon>
        <taxon>eudicotyledons</taxon>
        <taxon>Gunneridae</taxon>
        <taxon>Pentapetalae</taxon>
        <taxon>asterids</taxon>
        <taxon>lamiids</taxon>
        <taxon>Solanales</taxon>
        <taxon>Solanaceae</taxon>
        <taxon>Solanoideae</taxon>
        <taxon>Solaneae</taxon>
        <taxon>Solanum</taxon>
    </lineage>
</organism>
<evidence type="ECO:0008006" key="3">
    <source>
        <dbReference type="Google" id="ProtNLM"/>
    </source>
</evidence>
<dbReference type="OrthoDB" id="1245115at2759"/>
<dbReference type="AlphaFoldDB" id="A0A9J6A6P3"/>
<dbReference type="Proteomes" id="UP000824120">
    <property type="component" value="Chromosome 2"/>
</dbReference>
<proteinExistence type="predicted"/>
<comment type="caution">
    <text evidence="1">The sequence shown here is derived from an EMBL/GenBank/DDBJ whole genome shotgun (WGS) entry which is preliminary data.</text>
</comment>
<protein>
    <recommendedName>
        <fullName evidence="3">Reverse transcriptase domain-containing protein</fullName>
    </recommendedName>
</protein>
<sequence>MKVWERVVEMRARRQSTEALHLVRRLVEKYRERKRDLHMVFINVEKAYDKVVRDVLWRCLDAKDDIILIDETRDKVSARLEVWRQILESKWIRFKYDQNRYLWSIIHGSGDTNDDVCVWGMKWRPCL</sequence>
<evidence type="ECO:0000313" key="2">
    <source>
        <dbReference type="Proteomes" id="UP000824120"/>
    </source>
</evidence>
<gene>
    <name evidence="1" type="ORF">H5410_005419</name>
</gene>
<reference evidence="1 2" key="1">
    <citation type="submission" date="2020-09" db="EMBL/GenBank/DDBJ databases">
        <title>De no assembly of potato wild relative species, Solanum commersonii.</title>
        <authorList>
            <person name="Cho K."/>
        </authorList>
    </citation>
    <scope>NUCLEOTIDE SEQUENCE [LARGE SCALE GENOMIC DNA]</scope>
    <source>
        <strain evidence="1">LZ3.2</strain>
        <tissue evidence="1">Leaf</tissue>
    </source>
</reference>
<name>A0A9J6A6P3_SOLCO</name>